<keyword evidence="3" id="KW-1185">Reference proteome</keyword>
<evidence type="ECO:0000313" key="2">
    <source>
        <dbReference type="EMBL" id="OIW22089.1"/>
    </source>
</evidence>
<proteinExistence type="predicted"/>
<dbReference type="OrthoDB" id="10601874at2759"/>
<dbReference type="EMBL" id="KV875189">
    <property type="protein sequence ID" value="OIW22089.1"/>
    <property type="molecule type" value="Genomic_DNA"/>
</dbReference>
<protein>
    <submittedName>
        <fullName evidence="2">Uncharacterized protein</fullName>
    </submittedName>
</protein>
<dbReference type="InParanoid" id="A0A1J7ILT4"/>
<sequence length="444" mass="48803">MASPNSRPPQDNFHSSLIARLPFIVPVEPDSELEEEAPEQEEEEYTLAIAFHQSFIDNPASHGLLIRRNARGAVSCRASAGVLDVDPEERDNVLELPLLYLDPDDFRYEQQLQDQVRGEHEAAEADRRRRERETRPPSTLQWVTVFILIVLLLLANHSLDNTQHPHAKPPPPPTAATDSSLSLPHAPVAGVDVARTAVAGVEKMVRVLLDHLYQPYALHLDIYGTHAYGRREEARGLTVLEQFQRGLIAMCDYLTSEDRVGLAVGRESWVSAEARPACTLATTALSAATEANWLLAAHLTGRGRTDTDDASSFDPALDALAWLANDLRVLANDSTRSSSSSDHNKQARRFADLTEWYLAPPRQDKPPGQLAGVFAVLKDLADTVGGVKSATEVVRDKLLPLAVARNEALEGVVAKLRGRKGSGVRAVVAEVLPYWRLGEGMIKE</sequence>
<evidence type="ECO:0000256" key="1">
    <source>
        <dbReference type="SAM" id="MobiDB-lite"/>
    </source>
</evidence>
<feature type="compositionally biased region" description="Basic and acidic residues" evidence="1">
    <location>
        <begin position="116"/>
        <end position="134"/>
    </location>
</feature>
<feature type="non-terminal residue" evidence="2">
    <location>
        <position position="444"/>
    </location>
</feature>
<evidence type="ECO:0000313" key="3">
    <source>
        <dbReference type="Proteomes" id="UP000182658"/>
    </source>
</evidence>
<dbReference type="AlphaFoldDB" id="A0A1J7ILT4"/>
<accession>A0A1J7ILT4</accession>
<organism evidence="2 3">
    <name type="scientific">Coniochaeta ligniaria NRRL 30616</name>
    <dbReference type="NCBI Taxonomy" id="1408157"/>
    <lineage>
        <taxon>Eukaryota</taxon>
        <taxon>Fungi</taxon>
        <taxon>Dikarya</taxon>
        <taxon>Ascomycota</taxon>
        <taxon>Pezizomycotina</taxon>
        <taxon>Sordariomycetes</taxon>
        <taxon>Sordariomycetidae</taxon>
        <taxon>Coniochaetales</taxon>
        <taxon>Coniochaetaceae</taxon>
        <taxon>Coniochaeta</taxon>
    </lineage>
</organism>
<reference evidence="2 3" key="1">
    <citation type="submission" date="2016-10" db="EMBL/GenBank/DDBJ databases">
        <title>Draft genome sequence of Coniochaeta ligniaria NRRL30616, a lignocellulolytic fungus for bioabatement of inhibitors in plant biomass hydrolysates.</title>
        <authorList>
            <consortium name="DOE Joint Genome Institute"/>
            <person name="Jimenez D.J."/>
            <person name="Hector R.E."/>
            <person name="Riley R."/>
            <person name="Sun H."/>
            <person name="Grigoriev I.V."/>
            <person name="Van Elsas J.D."/>
            <person name="Nichols N.N."/>
        </authorList>
    </citation>
    <scope>NUCLEOTIDE SEQUENCE [LARGE SCALE GENOMIC DNA]</scope>
    <source>
        <strain evidence="2 3">NRRL 30616</strain>
    </source>
</reference>
<gene>
    <name evidence="2" type="ORF">CONLIGDRAFT_687879</name>
</gene>
<name>A0A1J7ILT4_9PEZI</name>
<feature type="region of interest" description="Disordered" evidence="1">
    <location>
        <begin position="114"/>
        <end position="134"/>
    </location>
</feature>
<dbReference type="Proteomes" id="UP000182658">
    <property type="component" value="Unassembled WGS sequence"/>
</dbReference>
<feature type="region of interest" description="Disordered" evidence="1">
    <location>
        <begin position="162"/>
        <end position="182"/>
    </location>
</feature>